<name>A0ACC6M7N7_9BACI</name>
<sequence>MSEYCIRAPIVYDWVMKEEEMQKCKLIPFKNQVKHIEDCICINFRVNCQSELPTIIWQAVGDKMDAVTFSIEHEGTCSCDWSIMLDNEELTTLSPNNSLETTVEDIEQLSVACVNNCSDDENCRGKLYIVIHYLLCPEEKQDIRKKKVECFISDKHGHPIETLHCKEFGTREAKWFLSAEGQEMYLQKVHLLIKGYYTIKIIDVCDGSFVICTFPIMMRKTLILCAPEGTNITCKIHHLECNACIMDKQQLKNCWEVCMNLAFCIDVQSVFKAVIGIDAKNCMPRENILLNHCK</sequence>
<proteinExistence type="predicted"/>
<keyword evidence="2" id="KW-1185">Reference proteome</keyword>
<reference evidence="1" key="1">
    <citation type="submission" date="2023-11" db="EMBL/GenBank/DDBJ databases">
        <title>Gracilibacillus pellucida a moderately halophilic bacterium isolated from saline soil in Xinjiang province.</title>
        <authorList>
            <person name="Zhang Z."/>
            <person name="Tan F."/>
            <person name="Wang Y."/>
            <person name="Xia M."/>
        </authorList>
    </citation>
    <scope>NUCLEOTIDE SEQUENCE</scope>
    <source>
        <strain evidence="1">S3-1-1</strain>
    </source>
</reference>
<organism evidence="1 2">
    <name type="scientific">Gracilibacillus pellucidus</name>
    <dbReference type="NCBI Taxonomy" id="3095368"/>
    <lineage>
        <taxon>Bacteria</taxon>
        <taxon>Bacillati</taxon>
        <taxon>Bacillota</taxon>
        <taxon>Bacilli</taxon>
        <taxon>Bacillales</taxon>
        <taxon>Bacillaceae</taxon>
        <taxon>Gracilibacillus</taxon>
    </lineage>
</organism>
<dbReference type="EMBL" id="JAWZSR010000007">
    <property type="protein sequence ID" value="MDX8046782.1"/>
    <property type="molecule type" value="Genomic_DNA"/>
</dbReference>
<evidence type="ECO:0000313" key="2">
    <source>
        <dbReference type="Proteomes" id="UP001277972"/>
    </source>
</evidence>
<gene>
    <name evidence="1" type="ORF">SH601_12390</name>
</gene>
<protein>
    <submittedName>
        <fullName evidence="1">S-Ena type endospore appendage</fullName>
    </submittedName>
</protein>
<dbReference type="Proteomes" id="UP001277972">
    <property type="component" value="Unassembled WGS sequence"/>
</dbReference>
<comment type="caution">
    <text evidence="1">The sequence shown here is derived from an EMBL/GenBank/DDBJ whole genome shotgun (WGS) entry which is preliminary data.</text>
</comment>
<evidence type="ECO:0000313" key="1">
    <source>
        <dbReference type="EMBL" id="MDX8046782.1"/>
    </source>
</evidence>
<accession>A0ACC6M7N7</accession>